<feature type="compositionally biased region" description="Basic and acidic residues" evidence="1">
    <location>
        <begin position="29"/>
        <end position="38"/>
    </location>
</feature>
<feature type="region of interest" description="Disordered" evidence="1">
    <location>
        <begin position="16"/>
        <end position="40"/>
    </location>
</feature>
<evidence type="ECO:0000313" key="2">
    <source>
        <dbReference type="EnsemblMetazoa" id="MESCA009828-PA"/>
    </source>
</evidence>
<keyword evidence="3" id="KW-1185">Reference proteome</keyword>
<evidence type="ECO:0000313" key="3">
    <source>
        <dbReference type="Proteomes" id="UP000015102"/>
    </source>
</evidence>
<dbReference type="EMBL" id="CAQQ02163194">
    <property type="status" value="NOT_ANNOTATED_CDS"/>
    <property type="molecule type" value="Genomic_DNA"/>
</dbReference>
<dbReference type="AlphaFoldDB" id="T1H0Y1"/>
<reference evidence="3" key="1">
    <citation type="submission" date="2013-02" db="EMBL/GenBank/DDBJ databases">
        <authorList>
            <person name="Hughes D."/>
        </authorList>
    </citation>
    <scope>NUCLEOTIDE SEQUENCE</scope>
    <source>
        <strain>Durham</strain>
        <strain evidence="3">NC isolate 2 -- Noor lab</strain>
    </source>
</reference>
<dbReference type="EnsemblMetazoa" id="MESCA009828-RA">
    <property type="protein sequence ID" value="MESCA009828-PA"/>
    <property type="gene ID" value="MESCA009828"/>
</dbReference>
<accession>T1H0Y1</accession>
<organism evidence="2 3">
    <name type="scientific">Megaselia scalaris</name>
    <name type="common">Humpbacked fly</name>
    <name type="synonym">Phora scalaris</name>
    <dbReference type="NCBI Taxonomy" id="36166"/>
    <lineage>
        <taxon>Eukaryota</taxon>
        <taxon>Metazoa</taxon>
        <taxon>Ecdysozoa</taxon>
        <taxon>Arthropoda</taxon>
        <taxon>Hexapoda</taxon>
        <taxon>Insecta</taxon>
        <taxon>Pterygota</taxon>
        <taxon>Neoptera</taxon>
        <taxon>Endopterygota</taxon>
        <taxon>Diptera</taxon>
        <taxon>Brachycera</taxon>
        <taxon>Muscomorpha</taxon>
        <taxon>Platypezoidea</taxon>
        <taxon>Phoridae</taxon>
        <taxon>Megaseliini</taxon>
        <taxon>Megaselia</taxon>
    </lineage>
</organism>
<proteinExistence type="predicted"/>
<reference evidence="2" key="2">
    <citation type="submission" date="2015-06" db="UniProtKB">
        <authorList>
            <consortium name="EnsemblMetazoa"/>
        </authorList>
    </citation>
    <scope>IDENTIFICATION</scope>
</reference>
<sequence>MLSKFIKGESFRTYRVSKKQGPLLNQQNDHQRRIDGQHSSEPFRLQVLTLQFTDKNSNWVQQRRDNRNQRNRLNRKNQQQQQQKELIKDEE</sequence>
<name>T1H0Y1_MEGSC</name>
<evidence type="ECO:0000256" key="1">
    <source>
        <dbReference type="SAM" id="MobiDB-lite"/>
    </source>
</evidence>
<dbReference type="Proteomes" id="UP000015102">
    <property type="component" value="Unassembled WGS sequence"/>
</dbReference>
<dbReference type="HOGENOM" id="CLU_2429591_0_0_1"/>
<feature type="region of interest" description="Disordered" evidence="1">
    <location>
        <begin position="58"/>
        <end position="91"/>
    </location>
</feature>
<protein>
    <submittedName>
        <fullName evidence="2">Uncharacterized protein</fullName>
    </submittedName>
</protein>
<dbReference type="EMBL" id="CAQQ02163193">
    <property type="status" value="NOT_ANNOTATED_CDS"/>
    <property type="molecule type" value="Genomic_DNA"/>
</dbReference>